<sequence>MATAEETDLRLALFPDVHASERLLKWRPGLTTPTTLLLSSGSPLPASNHLNLLVAQTLQAALEPSTRTNYGYSIGIFIRFCFDLGLCVSQIFPISEGLLLAFVCAQAGSRAKKTVINHLSALAAWHETWGLRWHRFDVVDRALQGVGKLAPAHLPLRPPVELSDLLSARLFLHTTTNPLHAAVWACALMSFWSACRLGETTVPSAAYFNPARHVTRAAVGPLRTTSDGAQALAVELPWTKTTRQDGMTKVLSSQAEELDPVHALRWHLSVNSLPGLDSTATALFAYKIRAGPGWRMTPLTKVTMLNTFSEALRLAGRPTFSGHSFRIGAATYYWHRGASVDEIKLLGGWASDSFRVYLRDPVLGLAPLQQRFGAPSSASQSL</sequence>
<dbReference type="GO" id="GO:0003677">
    <property type="term" value="F:DNA binding"/>
    <property type="evidence" value="ECO:0007669"/>
    <property type="project" value="InterPro"/>
</dbReference>
<dbReference type="Gene3D" id="1.10.443.10">
    <property type="entry name" value="Intergrase catalytic core"/>
    <property type="match status" value="1"/>
</dbReference>
<dbReference type="PANTHER" id="PTHR34605">
    <property type="entry name" value="PHAGE_INTEGRASE DOMAIN-CONTAINING PROTEIN"/>
    <property type="match status" value="1"/>
</dbReference>
<dbReference type="InterPro" id="IPR013762">
    <property type="entry name" value="Integrase-like_cat_sf"/>
</dbReference>
<dbReference type="SUPFAM" id="SSF47823">
    <property type="entry name" value="lambda integrase-like, N-terminal domain"/>
    <property type="match status" value="1"/>
</dbReference>
<protein>
    <recommendedName>
        <fullName evidence="3">Tyr recombinase domain-containing protein</fullName>
    </recommendedName>
</protein>
<accession>A0A177TPS7</accession>
<dbReference type="InterPro" id="IPR011010">
    <property type="entry name" value="DNA_brk_join_enz"/>
</dbReference>
<proteinExistence type="predicted"/>
<evidence type="ECO:0000313" key="1">
    <source>
        <dbReference type="EMBL" id="KAE8251982.1"/>
    </source>
</evidence>
<keyword evidence="2" id="KW-1185">Reference proteome</keyword>
<dbReference type="GO" id="GO:0015074">
    <property type="term" value="P:DNA integration"/>
    <property type="evidence" value="ECO:0007669"/>
    <property type="project" value="InterPro"/>
</dbReference>
<dbReference type="InterPro" id="IPR052925">
    <property type="entry name" value="Phage_Integrase-like_Recomb"/>
</dbReference>
<comment type="caution">
    <text evidence="1">The sequence shown here is derived from an EMBL/GenBank/DDBJ whole genome shotgun (WGS) entry which is preliminary data.</text>
</comment>
<dbReference type="AlphaFoldDB" id="A0A177TPS7"/>
<dbReference type="GO" id="GO:0006310">
    <property type="term" value="P:DNA recombination"/>
    <property type="evidence" value="ECO:0007669"/>
    <property type="project" value="InterPro"/>
</dbReference>
<evidence type="ECO:0000313" key="2">
    <source>
        <dbReference type="Proteomes" id="UP000077521"/>
    </source>
</evidence>
<gene>
    <name evidence="1" type="ORF">A4X13_0g3756</name>
</gene>
<dbReference type="OrthoDB" id="2506773at2759"/>
<dbReference type="Proteomes" id="UP000077521">
    <property type="component" value="Unassembled WGS sequence"/>
</dbReference>
<reference evidence="1" key="1">
    <citation type="submission" date="2016-04" db="EMBL/GenBank/DDBJ databases">
        <authorList>
            <person name="Nguyen H.D."/>
            <person name="Samba Siva P."/>
            <person name="Cullis J."/>
            <person name="Levesque C.A."/>
            <person name="Hambleton S."/>
        </authorList>
    </citation>
    <scope>NUCLEOTIDE SEQUENCE</scope>
    <source>
        <strain evidence="1">DAOMC 236416</strain>
    </source>
</reference>
<reference evidence="1" key="2">
    <citation type="journal article" date="2019" name="IMA Fungus">
        <title>Genome sequencing and comparison of five Tilletia species to identify candidate genes for the detection of regulated species infecting wheat.</title>
        <authorList>
            <person name="Nguyen H.D.T."/>
            <person name="Sultana T."/>
            <person name="Kesanakurti P."/>
            <person name="Hambleton S."/>
        </authorList>
    </citation>
    <scope>NUCLEOTIDE SEQUENCE</scope>
    <source>
        <strain evidence="1">DAOMC 236416</strain>
    </source>
</reference>
<dbReference type="SUPFAM" id="SSF56349">
    <property type="entry name" value="DNA breaking-rejoining enzymes"/>
    <property type="match status" value="1"/>
</dbReference>
<organism evidence="1 2">
    <name type="scientific">Tilletia indica</name>
    <dbReference type="NCBI Taxonomy" id="43049"/>
    <lineage>
        <taxon>Eukaryota</taxon>
        <taxon>Fungi</taxon>
        <taxon>Dikarya</taxon>
        <taxon>Basidiomycota</taxon>
        <taxon>Ustilaginomycotina</taxon>
        <taxon>Exobasidiomycetes</taxon>
        <taxon>Tilletiales</taxon>
        <taxon>Tilletiaceae</taxon>
        <taxon>Tilletia</taxon>
    </lineage>
</organism>
<dbReference type="InterPro" id="IPR010998">
    <property type="entry name" value="Integrase_recombinase_N"/>
</dbReference>
<dbReference type="PANTHER" id="PTHR34605:SF3">
    <property type="entry name" value="P CELL-TYPE AGGLUTINATION PROTEIN MAP4-LIKE-RELATED"/>
    <property type="match status" value="1"/>
</dbReference>
<name>A0A177TPS7_9BASI</name>
<dbReference type="Gene3D" id="1.10.150.130">
    <property type="match status" value="1"/>
</dbReference>
<evidence type="ECO:0008006" key="3">
    <source>
        <dbReference type="Google" id="ProtNLM"/>
    </source>
</evidence>
<dbReference type="EMBL" id="LWDF02000223">
    <property type="protein sequence ID" value="KAE8251982.1"/>
    <property type="molecule type" value="Genomic_DNA"/>
</dbReference>